<protein>
    <recommendedName>
        <fullName evidence="3">Lipid A 3-O-deacylase (PagL)</fullName>
    </recommendedName>
</protein>
<gene>
    <name evidence="1" type="ORF">PSM36_0149</name>
</gene>
<sequence length="415" mass="47266">MSKTKINRSILLLTILFFWNTGGVRSQLYPDSVYSDRPTLIHRLEIGGRPGYIIPTNKFLRGENEQSRPIRYAFSSHLKYAFQFHPDSRTGQIYRGAYQGIGFAYYNFENSREIGNPKAAYLFQGATLAEITPRLSFDYEWNFGLSTGWNPYDYDKNPYNGMVGSKVNAYMNVNFYFRYLLSRYFDLIYGVTFTHFSNGNTKFPNAGLNATDIKAGITYNINRQVNYLSQGLPGYTSLIRDFPHHISYDVVLFGSWRRKGIVFDGEPMASPDKYTVLGFNINPMYNLGYKLRVGASLDGVYDSSANIFTEDYIISYGDPNPGYTFYKPAVNKQLALGLSARAEYVMPYFDVGVGIGANLLHGGGDLKGFYQILALKIKVTRYSFIHIGYNLQNFDTPNYLMLGLGLRLNNQHPQH</sequence>
<reference evidence="1 2" key="1">
    <citation type="submission" date="2016-08" db="EMBL/GenBank/DDBJ databases">
        <authorList>
            <person name="Seilhamer J.J."/>
        </authorList>
    </citation>
    <scope>NUCLEOTIDE SEQUENCE [LARGE SCALE GENOMIC DNA]</scope>
    <source>
        <strain evidence="1">M3/6</strain>
    </source>
</reference>
<dbReference type="InterPro" id="IPR018550">
    <property type="entry name" value="Lipid-A_deacylase-rel"/>
</dbReference>
<accession>A0A1R3T4T8</accession>
<dbReference type="Proteomes" id="UP000187464">
    <property type="component" value="Chromosome I"/>
</dbReference>
<evidence type="ECO:0000313" key="1">
    <source>
        <dbReference type="EMBL" id="SCD18985.1"/>
    </source>
</evidence>
<dbReference type="KEGG" id="psac:PSM36_0149"/>
<dbReference type="RefSeq" id="WP_076928361.1">
    <property type="nucleotide sequence ID" value="NZ_LT605205.1"/>
</dbReference>
<dbReference type="EMBL" id="LT605205">
    <property type="protein sequence ID" value="SCD18985.1"/>
    <property type="molecule type" value="Genomic_DNA"/>
</dbReference>
<name>A0A1R3T4T8_9BACT</name>
<evidence type="ECO:0000313" key="2">
    <source>
        <dbReference type="Proteomes" id="UP000187464"/>
    </source>
</evidence>
<dbReference type="STRING" id="1642647.PSM36_0149"/>
<dbReference type="Pfam" id="PF09411">
    <property type="entry name" value="PagL"/>
    <property type="match status" value="1"/>
</dbReference>
<evidence type="ECO:0008006" key="3">
    <source>
        <dbReference type="Google" id="ProtNLM"/>
    </source>
</evidence>
<keyword evidence="2" id="KW-1185">Reference proteome</keyword>
<proteinExistence type="predicted"/>
<dbReference type="AlphaFoldDB" id="A0A1R3T4T8"/>
<organism evidence="1 2">
    <name type="scientific">Proteiniphilum saccharofermentans</name>
    <dbReference type="NCBI Taxonomy" id="1642647"/>
    <lineage>
        <taxon>Bacteria</taxon>
        <taxon>Pseudomonadati</taxon>
        <taxon>Bacteroidota</taxon>
        <taxon>Bacteroidia</taxon>
        <taxon>Bacteroidales</taxon>
        <taxon>Dysgonomonadaceae</taxon>
        <taxon>Proteiniphilum</taxon>
    </lineage>
</organism>